<dbReference type="InterPro" id="IPR029498">
    <property type="entry name" value="HeLo_dom"/>
</dbReference>
<dbReference type="Gene3D" id="1.20.120.1020">
    <property type="entry name" value="Prion-inhibition and propagation, HeLo domain"/>
    <property type="match status" value="1"/>
</dbReference>
<dbReference type="InterPro" id="IPR038305">
    <property type="entry name" value="HeLo_sf"/>
</dbReference>
<dbReference type="Pfam" id="PF14479">
    <property type="entry name" value="HeLo"/>
    <property type="match status" value="1"/>
</dbReference>
<accession>A0AAN6PGB9</accession>
<dbReference type="Proteomes" id="UP001303115">
    <property type="component" value="Unassembled WGS sequence"/>
</dbReference>
<reference evidence="3" key="1">
    <citation type="journal article" date="2023" name="Mol. Phylogenet. Evol.">
        <title>Genome-scale phylogeny and comparative genomics of the fungal order Sordariales.</title>
        <authorList>
            <person name="Hensen N."/>
            <person name="Bonometti L."/>
            <person name="Westerberg I."/>
            <person name="Brannstrom I.O."/>
            <person name="Guillou S."/>
            <person name="Cros-Aarteil S."/>
            <person name="Calhoun S."/>
            <person name="Haridas S."/>
            <person name="Kuo A."/>
            <person name="Mondo S."/>
            <person name="Pangilinan J."/>
            <person name="Riley R."/>
            <person name="LaButti K."/>
            <person name="Andreopoulos B."/>
            <person name="Lipzen A."/>
            <person name="Chen C."/>
            <person name="Yan M."/>
            <person name="Daum C."/>
            <person name="Ng V."/>
            <person name="Clum A."/>
            <person name="Steindorff A."/>
            <person name="Ohm R.A."/>
            <person name="Martin F."/>
            <person name="Silar P."/>
            <person name="Natvig D.O."/>
            <person name="Lalanne C."/>
            <person name="Gautier V."/>
            <person name="Ament-Velasquez S.L."/>
            <person name="Kruys A."/>
            <person name="Hutchinson M.I."/>
            <person name="Powell A.J."/>
            <person name="Barry K."/>
            <person name="Miller A.N."/>
            <person name="Grigoriev I.V."/>
            <person name="Debuchy R."/>
            <person name="Gladieux P."/>
            <person name="Hiltunen Thoren M."/>
            <person name="Johannesson H."/>
        </authorList>
    </citation>
    <scope>NUCLEOTIDE SEQUENCE [LARGE SCALE GENOMIC DNA]</scope>
    <source>
        <strain evidence="3">CBS 284.82</strain>
    </source>
</reference>
<protein>
    <submittedName>
        <fullName evidence="2">Prion-inhibition and propagation-domain-containing protein</fullName>
    </submittedName>
</protein>
<name>A0AAN6PGB9_9PEZI</name>
<dbReference type="PANTHER" id="PTHR37542">
    <property type="entry name" value="HELO DOMAIN-CONTAINING PROTEIN-RELATED"/>
    <property type="match status" value="1"/>
</dbReference>
<evidence type="ECO:0000259" key="1">
    <source>
        <dbReference type="Pfam" id="PF14479"/>
    </source>
</evidence>
<comment type="caution">
    <text evidence="2">The sequence shown here is derived from an EMBL/GenBank/DDBJ whole genome shotgun (WGS) entry which is preliminary data.</text>
</comment>
<gene>
    <name evidence="2" type="ORF">C8A01DRAFT_46520</name>
</gene>
<feature type="domain" description="Prion-inhibition and propagation HeLo" evidence="1">
    <location>
        <begin position="6"/>
        <end position="203"/>
    </location>
</feature>
<keyword evidence="2" id="KW-0034">Amyloid</keyword>
<evidence type="ECO:0000313" key="3">
    <source>
        <dbReference type="Proteomes" id="UP001303115"/>
    </source>
</evidence>
<dbReference type="AlphaFoldDB" id="A0AAN6PGB9"/>
<dbReference type="PANTHER" id="PTHR37542:SF3">
    <property type="entry name" value="PRION-INHIBITION AND PROPAGATION HELO DOMAIN-CONTAINING PROTEIN"/>
    <property type="match status" value="1"/>
</dbReference>
<sequence>MAESFGVVSGAVGIATAFKACIDCFEYIKLGRRFGRDFQTSQLALNCTRLRLSRWGEAVHIYDDPYLGRPNATLDELQNAKSTLFQILCLFEDSAAISRKYQLDPKHEGGDELAEFSAGELEPVSASLNNKMRALAIRRQKGASILKTTKWALFDGSEFKRLIENITLLTGNLETMFPAPQQQANLVSYEIQELEDEQQLKLLAGVAQGVDGCLQRAANEALTGHRYQNIQIRGKALNGDAFDQNWRHGAIGAFHTYDGVVVEQGAKAINGNQYGGTSFWDD</sequence>
<organism evidence="2 3">
    <name type="scientific">Parachaetomium inaequale</name>
    <dbReference type="NCBI Taxonomy" id="2588326"/>
    <lineage>
        <taxon>Eukaryota</taxon>
        <taxon>Fungi</taxon>
        <taxon>Dikarya</taxon>
        <taxon>Ascomycota</taxon>
        <taxon>Pezizomycotina</taxon>
        <taxon>Sordariomycetes</taxon>
        <taxon>Sordariomycetidae</taxon>
        <taxon>Sordariales</taxon>
        <taxon>Chaetomiaceae</taxon>
        <taxon>Parachaetomium</taxon>
    </lineage>
</organism>
<keyword evidence="3" id="KW-1185">Reference proteome</keyword>
<keyword evidence="2" id="KW-0640">Prion</keyword>
<proteinExistence type="predicted"/>
<dbReference type="EMBL" id="MU854384">
    <property type="protein sequence ID" value="KAK4040122.1"/>
    <property type="molecule type" value="Genomic_DNA"/>
</dbReference>
<evidence type="ECO:0000313" key="2">
    <source>
        <dbReference type="EMBL" id="KAK4040122.1"/>
    </source>
</evidence>